<dbReference type="EMBL" id="BQNB010011225">
    <property type="protein sequence ID" value="GJS87781.1"/>
    <property type="molecule type" value="Genomic_DNA"/>
</dbReference>
<sequence>MAESTNPTQIPSPPDVTLKEEPVTLDKPKSPNPFLPADQVEFNFDQKTFTTNNEVAILYPKHPNSEYFQIVSDFISKCCLKEAFTRAPNKYKEYLSEFWFTVKTLEDSKIWVSTPIGGIRGDIDITTFIKSRVRSSEAVFLPLVGVGLSTSQPPPYTMEDGITTFRNVLRTHYLPHSSMYVPPPSTTVVRPWFVTIGYIREIGAKGTLKKIFLPPRWRPLMD</sequence>
<accession>A0ABQ4ZEU4</accession>
<gene>
    <name evidence="2" type="ORF">Tco_0770417</name>
</gene>
<reference evidence="2" key="2">
    <citation type="submission" date="2022-01" db="EMBL/GenBank/DDBJ databases">
        <authorList>
            <person name="Yamashiro T."/>
            <person name="Shiraishi A."/>
            <person name="Satake H."/>
            <person name="Nakayama K."/>
        </authorList>
    </citation>
    <scope>NUCLEOTIDE SEQUENCE</scope>
</reference>
<reference evidence="2" key="1">
    <citation type="journal article" date="2022" name="Int. J. Mol. Sci.">
        <title>Draft Genome of Tanacetum Coccineum: Genomic Comparison of Closely Related Tanacetum-Family Plants.</title>
        <authorList>
            <person name="Yamashiro T."/>
            <person name="Shiraishi A."/>
            <person name="Nakayama K."/>
            <person name="Satake H."/>
        </authorList>
    </citation>
    <scope>NUCLEOTIDE SEQUENCE</scope>
</reference>
<keyword evidence="3" id="KW-1185">Reference proteome</keyword>
<comment type="caution">
    <text evidence="2">The sequence shown here is derived from an EMBL/GenBank/DDBJ whole genome shotgun (WGS) entry which is preliminary data.</text>
</comment>
<evidence type="ECO:0000256" key="1">
    <source>
        <dbReference type="SAM" id="MobiDB-lite"/>
    </source>
</evidence>
<feature type="compositionally biased region" description="Basic and acidic residues" evidence="1">
    <location>
        <begin position="17"/>
        <end position="29"/>
    </location>
</feature>
<organism evidence="2 3">
    <name type="scientific">Tanacetum coccineum</name>
    <dbReference type="NCBI Taxonomy" id="301880"/>
    <lineage>
        <taxon>Eukaryota</taxon>
        <taxon>Viridiplantae</taxon>
        <taxon>Streptophyta</taxon>
        <taxon>Embryophyta</taxon>
        <taxon>Tracheophyta</taxon>
        <taxon>Spermatophyta</taxon>
        <taxon>Magnoliopsida</taxon>
        <taxon>eudicotyledons</taxon>
        <taxon>Gunneridae</taxon>
        <taxon>Pentapetalae</taxon>
        <taxon>asterids</taxon>
        <taxon>campanulids</taxon>
        <taxon>Asterales</taxon>
        <taxon>Asteraceae</taxon>
        <taxon>Asteroideae</taxon>
        <taxon>Anthemideae</taxon>
        <taxon>Anthemidinae</taxon>
        <taxon>Tanacetum</taxon>
    </lineage>
</organism>
<dbReference type="Proteomes" id="UP001151760">
    <property type="component" value="Unassembled WGS sequence"/>
</dbReference>
<protein>
    <submittedName>
        <fullName evidence="2">Uncharacterized protein</fullName>
    </submittedName>
</protein>
<evidence type="ECO:0000313" key="2">
    <source>
        <dbReference type="EMBL" id="GJS87781.1"/>
    </source>
</evidence>
<name>A0ABQ4ZEU4_9ASTR</name>
<feature type="region of interest" description="Disordered" evidence="1">
    <location>
        <begin position="1"/>
        <end position="30"/>
    </location>
</feature>
<proteinExistence type="predicted"/>
<evidence type="ECO:0000313" key="3">
    <source>
        <dbReference type="Proteomes" id="UP001151760"/>
    </source>
</evidence>